<dbReference type="InterPro" id="IPR042178">
    <property type="entry name" value="Serpin_sf_1"/>
</dbReference>
<dbReference type="Gene3D" id="3.30.497.10">
    <property type="entry name" value="Antithrombin, subunit I, domain 2"/>
    <property type="match status" value="1"/>
</dbReference>
<dbReference type="EMBL" id="JASPKZ010006062">
    <property type="protein sequence ID" value="KAJ9587809.1"/>
    <property type="molecule type" value="Genomic_DNA"/>
</dbReference>
<feature type="region of interest" description="Disordered" evidence="4">
    <location>
        <begin position="1152"/>
        <end position="1186"/>
    </location>
</feature>
<feature type="compositionally biased region" description="Polar residues" evidence="4">
    <location>
        <begin position="455"/>
        <end position="464"/>
    </location>
</feature>
<dbReference type="InterPro" id="IPR023795">
    <property type="entry name" value="Serpin_CS"/>
</dbReference>
<feature type="compositionally biased region" description="Low complexity" evidence="4">
    <location>
        <begin position="1523"/>
        <end position="1533"/>
    </location>
</feature>
<dbReference type="Gene3D" id="2.30.39.10">
    <property type="entry name" value="Alpha-1-antitrypsin, domain 1"/>
    <property type="match status" value="1"/>
</dbReference>
<feature type="signal peptide" evidence="5">
    <location>
        <begin position="1"/>
        <end position="17"/>
    </location>
</feature>
<dbReference type="PROSITE" id="PS00284">
    <property type="entry name" value="SERPIN"/>
    <property type="match status" value="1"/>
</dbReference>
<dbReference type="Proteomes" id="UP001233999">
    <property type="component" value="Unassembled WGS sequence"/>
</dbReference>
<feature type="chain" id="PRO_5042037431" description="Serpin domain-containing protein" evidence="5">
    <location>
        <begin position="18"/>
        <end position="2030"/>
    </location>
</feature>
<organism evidence="7 8">
    <name type="scientific">Diploptera punctata</name>
    <name type="common">Pacific beetle cockroach</name>
    <dbReference type="NCBI Taxonomy" id="6984"/>
    <lineage>
        <taxon>Eukaryota</taxon>
        <taxon>Metazoa</taxon>
        <taxon>Ecdysozoa</taxon>
        <taxon>Arthropoda</taxon>
        <taxon>Hexapoda</taxon>
        <taxon>Insecta</taxon>
        <taxon>Pterygota</taxon>
        <taxon>Neoptera</taxon>
        <taxon>Polyneoptera</taxon>
        <taxon>Dictyoptera</taxon>
        <taxon>Blattodea</taxon>
        <taxon>Blaberoidea</taxon>
        <taxon>Blaberidae</taxon>
        <taxon>Diplopterinae</taxon>
        <taxon>Diploptera</taxon>
    </lineage>
</organism>
<feature type="region of interest" description="Disordered" evidence="4">
    <location>
        <begin position="1491"/>
        <end position="1533"/>
    </location>
</feature>
<feature type="compositionally biased region" description="Basic and acidic residues" evidence="4">
    <location>
        <begin position="1082"/>
        <end position="1105"/>
    </location>
</feature>
<feature type="region of interest" description="Disordered" evidence="4">
    <location>
        <begin position="498"/>
        <end position="596"/>
    </location>
</feature>
<keyword evidence="2" id="KW-0722">Serine protease inhibitor</keyword>
<evidence type="ECO:0000259" key="6">
    <source>
        <dbReference type="SMART" id="SM00093"/>
    </source>
</evidence>
<feature type="region of interest" description="Disordered" evidence="4">
    <location>
        <begin position="892"/>
        <end position="920"/>
    </location>
</feature>
<feature type="compositionally biased region" description="Polar residues" evidence="4">
    <location>
        <begin position="1491"/>
        <end position="1507"/>
    </location>
</feature>
<gene>
    <name evidence="7" type="ORF">L9F63_018766</name>
</gene>
<dbReference type="SMART" id="SM00093">
    <property type="entry name" value="SERPIN"/>
    <property type="match status" value="1"/>
</dbReference>
<feature type="compositionally biased region" description="Low complexity" evidence="4">
    <location>
        <begin position="839"/>
        <end position="863"/>
    </location>
</feature>
<feature type="compositionally biased region" description="Polar residues" evidence="4">
    <location>
        <begin position="684"/>
        <end position="693"/>
    </location>
</feature>
<dbReference type="GO" id="GO:0005615">
    <property type="term" value="C:extracellular space"/>
    <property type="evidence" value="ECO:0007669"/>
    <property type="project" value="InterPro"/>
</dbReference>
<evidence type="ECO:0000256" key="2">
    <source>
        <dbReference type="ARBA" id="ARBA00022900"/>
    </source>
</evidence>
<reference evidence="7" key="1">
    <citation type="journal article" date="2023" name="IScience">
        <title>Live-bearing cockroach genome reveals convergent evolutionary mechanisms linked to viviparity in insects and beyond.</title>
        <authorList>
            <person name="Fouks B."/>
            <person name="Harrison M.C."/>
            <person name="Mikhailova A.A."/>
            <person name="Marchal E."/>
            <person name="English S."/>
            <person name="Carruthers M."/>
            <person name="Jennings E.C."/>
            <person name="Chiamaka E.L."/>
            <person name="Frigard R.A."/>
            <person name="Pippel M."/>
            <person name="Attardo G.M."/>
            <person name="Benoit J.B."/>
            <person name="Bornberg-Bauer E."/>
            <person name="Tobe S.S."/>
        </authorList>
    </citation>
    <scope>NUCLEOTIDE SEQUENCE</scope>
    <source>
        <strain evidence="7">Stay&amp;Tobe</strain>
    </source>
</reference>
<feature type="region of interest" description="Disordered" evidence="4">
    <location>
        <begin position="1075"/>
        <end position="1140"/>
    </location>
</feature>
<protein>
    <recommendedName>
        <fullName evidence="6">Serpin domain-containing protein</fullName>
    </recommendedName>
</protein>
<comment type="caution">
    <text evidence="7">The sequence shown here is derived from an EMBL/GenBank/DDBJ whole genome shotgun (WGS) entry which is preliminary data.</text>
</comment>
<evidence type="ECO:0000313" key="8">
    <source>
        <dbReference type="Proteomes" id="UP001233999"/>
    </source>
</evidence>
<name>A0AAD7ZVQ4_DIPPU</name>
<feature type="compositionally biased region" description="Low complexity" evidence="4">
    <location>
        <begin position="953"/>
        <end position="971"/>
    </location>
</feature>
<feature type="domain" description="Serpin" evidence="6">
    <location>
        <begin position="1603"/>
        <end position="2026"/>
    </location>
</feature>
<proteinExistence type="inferred from homology"/>
<dbReference type="GO" id="GO:0004867">
    <property type="term" value="F:serine-type endopeptidase inhibitor activity"/>
    <property type="evidence" value="ECO:0007669"/>
    <property type="project" value="UniProtKB-KW"/>
</dbReference>
<dbReference type="InterPro" id="IPR023796">
    <property type="entry name" value="Serpin_dom"/>
</dbReference>
<dbReference type="SUPFAM" id="SSF56574">
    <property type="entry name" value="Serpins"/>
    <property type="match status" value="1"/>
</dbReference>
<feature type="compositionally biased region" description="Polar residues" evidence="4">
    <location>
        <begin position="909"/>
        <end position="920"/>
    </location>
</feature>
<reference evidence="7" key="2">
    <citation type="submission" date="2023-05" db="EMBL/GenBank/DDBJ databases">
        <authorList>
            <person name="Fouks B."/>
        </authorList>
    </citation>
    <scope>NUCLEOTIDE SEQUENCE</scope>
    <source>
        <strain evidence="7">Stay&amp;Tobe</strain>
        <tissue evidence="7">Testes</tissue>
    </source>
</reference>
<feature type="compositionally biased region" description="Low complexity" evidence="4">
    <location>
        <begin position="1106"/>
        <end position="1119"/>
    </location>
</feature>
<evidence type="ECO:0000313" key="7">
    <source>
        <dbReference type="EMBL" id="KAJ9587809.1"/>
    </source>
</evidence>
<sequence length="2030" mass="220337">MPRRWLPLVLCCTAVLALPFPAPEETDSEESRKVLGSSVVTSVSVIMDLGNGTKKYYADAAGRPVPKPTGAALVGSPAELLNPDRYEFYTFDEAGDLVKRLMTLEEIQSIIANGETDVGEPGRPNYYHQNLPENVPAASSTVTDKVQQAAVATDVGELSSSVPGVQDVLISVQNVLKEELQASKNKTTQKPVPFPPTNSSGWNTLLPGIISSASSTPSPSTSPQSTEQSTTQKVTTAEKPTTNKDEVKTPTKKPVYSDKFGSESIDILTKVPASSMTSSKRPSSTTPAQTTTSATTTTPTITRFTRITTTKTTTPPTTTTTAPRTTSTSPTTTTTSPTTTTTSPTTTTTSPTTTTTTPTTTTTSPTTTTTYPTTTTAAPTTTTPQATTTTTSPTTTTSTTTVPPSTTHVPSSVSSFVPKPETSDSAEPSMILVSSSSSSSHQTTTVPTTDNFTTQATTVNTDTKPATEITSTTTNITLQSVPETNTFTTTTVRTVTTTQGSTEAVTSPSKLSTWSSVESETGAGSIQPSVTSKPSNTDLNKPLTEVPLIFKNESTTKNVQTTTTIPPKPPSTSKYATTSTKKPSLVSATTTTTKTAEQPVEPLKVASENLSHEDTAAAQAFINIFTVPDIEKITVSTSSSTTNKPVTTVKVQTSTYFTRRPTTTTTTTESNKILVSSSNSVTPNIIKTSTTKPQKPLRRPTTITTTPSPATSRKPIRTTVTTPRTTQSSATTTVPTRITTTVKEPETTKPPQFEENAMSTMELLKTRPTSSIRTSTTTSPSTRTSTTPSPSIRTTTTKQPSSTTIRSTTTKPPSNLSIRTTKRPQTSTTTTKKRPLISTTVTTKLPNDPTTTATTRPQDPTTTEKLLNDPENFLINAASGFVPSKINSPLESLPSTANGNLDMPPELAHSSTTKRSTTQGNKITAIRSTTTEVVPEVTKEMLKISTSNIISSSTAKTTRTTTTTKPSKATTQVDSNKQSSGKTESTTNRILSESRIQQKVSTPDIKASVVTKISTTTNTQTTPTAVTNGIKKETATNNKTESTIATQATTASVFQEASTNRVTTSQKVEDNTVENKISSLNKSKDSLNNVKEKETPQKEQIKDESLSSSNKNNVLVSSSTENPISTSKLPSKEETEENTDTMLQEMDKVFGSKGITTTEPESATTLRTEQKASSENTEKKSELTRVESPSEINLVKYAIEETTTVTESTTNIQTEVTTTENIAVSSETTEISSQPSKVVESSTLQTKYKKEDQDVLEESIKNSVTARPVNQTTVDEVNAEVLTTEKTETEEDILRTTSINLETTTVAEDTTTDVMKFGERINGESSLDVKTVPSPVTTEASTTEKVASADKLEPIKLKSTEYTRIDTTKPTEQVSETTTVQQVRTEVEQTTTETGFDAESKIESENREDVRFEIETTSLRESDLQTTTYIPTSRNSLPEEEGTDPNVKLVLETTSKPSEVAVDRETEMSGLDVVQETTTVEVPEMSKIATLSSTSSAEPNQTTTTASPKKKFTTEAPKRRITTTDAPTRTTSTELPTTLAELLKVNEKIKDNKVKARPDDAQLQQSTVDLDPAPQENLGLEATSQYLSEDVRRFAELCNELAFRLWASVTSKGMTTSRSLILSPFAVTSLLAMVFLGARGPTSGQMNDILRLDDMVTFNPHLVFRNVTESVALSKPNGVATAAFVRELYSDKMRGKLLEFYKERVQQFYDGHVEEVNFNVIGDLVRRRTNLLIKRQTRGRIPEYLRGSNIMLRPPLAVFSANVFQTDCSQASTYGRDGEMYFTVMPAMRSRRLVPVPAVVWFNGFLAGYEPVLDATAVSIGTDDSIVSLIMVLPGQQGQQAPGDGLQRLEQRLIESSYRRGGWSRLLRSLLPRPGLELQIPRFSHRSLLNVTAPLQRMGLKDLFSAEHADLRGINGIKNDLHLSDIVQVNTFSTCAEDSIGSRHHVEVYPTSPQRSGREEMEEDAKREVPLFDDIDDLGLSSLPLALRPRQARLPDAPRLRFDRPFLYFIRHNPTGLLLHMGRFNPRILH</sequence>
<feature type="region of interest" description="Disordered" evidence="4">
    <location>
        <begin position="953"/>
        <end position="1005"/>
    </location>
</feature>
<keyword evidence="5" id="KW-0732">Signal</keyword>
<dbReference type="Pfam" id="PF00079">
    <property type="entry name" value="Serpin"/>
    <property type="match status" value="1"/>
</dbReference>
<dbReference type="PANTHER" id="PTHR11461:SF372">
    <property type="entry name" value="ACCESSORY GLAND PROTEIN ACP76A-RELATED"/>
    <property type="match status" value="1"/>
</dbReference>
<feature type="compositionally biased region" description="Low complexity" evidence="4">
    <location>
        <begin position="766"/>
        <end position="804"/>
    </location>
</feature>
<feature type="compositionally biased region" description="Low complexity" evidence="4">
    <location>
        <begin position="211"/>
        <end position="232"/>
    </location>
</feature>
<feature type="compositionally biased region" description="Polar residues" evidence="4">
    <location>
        <begin position="1120"/>
        <end position="1129"/>
    </location>
</feature>
<evidence type="ECO:0000256" key="3">
    <source>
        <dbReference type="RuleBase" id="RU000411"/>
    </source>
</evidence>
<dbReference type="PANTHER" id="PTHR11461">
    <property type="entry name" value="SERINE PROTEASE INHIBITOR, SERPIN"/>
    <property type="match status" value="1"/>
</dbReference>
<feature type="compositionally biased region" description="Polar residues" evidence="4">
    <location>
        <begin position="1154"/>
        <end position="1167"/>
    </location>
</feature>
<dbReference type="InterPro" id="IPR036186">
    <property type="entry name" value="Serpin_sf"/>
</dbReference>
<feature type="compositionally biased region" description="Polar residues" evidence="4">
    <location>
        <begin position="499"/>
        <end position="539"/>
    </location>
</feature>
<feature type="compositionally biased region" description="Polar residues" evidence="4">
    <location>
        <begin position="972"/>
        <end position="1001"/>
    </location>
</feature>
<keyword evidence="1" id="KW-0646">Protease inhibitor</keyword>
<evidence type="ECO:0000256" key="4">
    <source>
        <dbReference type="SAM" id="MobiDB-lite"/>
    </source>
</evidence>
<feature type="region of interest" description="Disordered" evidence="4">
    <location>
        <begin position="684"/>
        <end position="866"/>
    </location>
</feature>
<evidence type="ECO:0000256" key="5">
    <source>
        <dbReference type="SAM" id="SignalP"/>
    </source>
</evidence>
<dbReference type="InterPro" id="IPR042185">
    <property type="entry name" value="Serpin_sf_2"/>
</dbReference>
<feature type="compositionally biased region" description="Low complexity" evidence="4">
    <location>
        <begin position="561"/>
        <end position="595"/>
    </location>
</feature>
<feature type="compositionally biased region" description="Basic and acidic residues" evidence="4">
    <location>
        <begin position="1168"/>
        <end position="1185"/>
    </location>
</feature>
<dbReference type="InterPro" id="IPR000215">
    <property type="entry name" value="Serpin_fam"/>
</dbReference>
<comment type="similarity">
    <text evidence="3">Belongs to the serpin family.</text>
</comment>
<evidence type="ECO:0000256" key="1">
    <source>
        <dbReference type="ARBA" id="ARBA00022690"/>
    </source>
</evidence>
<keyword evidence="8" id="KW-1185">Reference proteome</keyword>
<feature type="compositionally biased region" description="Low complexity" evidence="4">
    <location>
        <begin position="699"/>
        <end position="742"/>
    </location>
</feature>
<feature type="compositionally biased region" description="Polar residues" evidence="4">
    <location>
        <begin position="805"/>
        <end position="818"/>
    </location>
</feature>
<feature type="compositionally biased region" description="Low complexity" evidence="4">
    <location>
        <begin position="272"/>
        <end position="420"/>
    </location>
</feature>
<accession>A0AAD7ZVQ4</accession>
<feature type="region of interest" description="Disordered" evidence="4">
    <location>
        <begin position="182"/>
        <end position="258"/>
    </location>
</feature>
<feature type="compositionally biased region" description="Low complexity" evidence="4">
    <location>
        <begin position="434"/>
        <end position="454"/>
    </location>
</feature>
<feature type="region of interest" description="Disordered" evidence="4">
    <location>
        <begin position="271"/>
        <end position="468"/>
    </location>
</feature>